<feature type="transmembrane region" description="Helical" evidence="18">
    <location>
        <begin position="132"/>
        <end position="152"/>
    </location>
</feature>
<evidence type="ECO:0000256" key="18">
    <source>
        <dbReference type="SAM" id="Phobius"/>
    </source>
</evidence>
<feature type="transmembrane region" description="Helical" evidence="18">
    <location>
        <begin position="159"/>
        <end position="180"/>
    </location>
</feature>
<evidence type="ECO:0000259" key="19">
    <source>
        <dbReference type="PROSITE" id="PS50850"/>
    </source>
</evidence>
<dbReference type="AlphaFoldDB" id="A0A8S3YMG4"/>
<keyword evidence="9" id="KW-0675">Receptor</keyword>
<keyword evidence="8 18" id="KW-0472">Membrane</keyword>
<dbReference type="PROSITE" id="PS50850">
    <property type="entry name" value="MFS"/>
    <property type="match status" value="1"/>
</dbReference>
<dbReference type="GO" id="GO:0031966">
    <property type="term" value="C:mitochondrial membrane"/>
    <property type="evidence" value="ECO:0007669"/>
    <property type="project" value="UniProtKB-ARBA"/>
</dbReference>
<evidence type="ECO:0000256" key="4">
    <source>
        <dbReference type="ARBA" id="ARBA00022553"/>
    </source>
</evidence>
<feature type="transmembrane region" description="Helical" evidence="18">
    <location>
        <begin position="385"/>
        <end position="402"/>
    </location>
</feature>
<gene>
    <name evidence="20" type="ORF">CUNI_LOCUS2230</name>
</gene>
<feature type="transmembrane region" description="Helical" evidence="18">
    <location>
        <begin position="218"/>
        <end position="239"/>
    </location>
</feature>
<dbReference type="GO" id="GO:0015232">
    <property type="term" value="F:heme transmembrane transporter activity"/>
    <property type="evidence" value="ECO:0007669"/>
    <property type="project" value="UniProtKB-ARBA"/>
</dbReference>
<dbReference type="CDD" id="cd17398">
    <property type="entry name" value="MFS_FLVCR_like"/>
    <property type="match status" value="1"/>
</dbReference>
<dbReference type="GO" id="GO:0005886">
    <property type="term" value="C:plasma membrane"/>
    <property type="evidence" value="ECO:0007669"/>
    <property type="project" value="UniProtKB-SubCell"/>
</dbReference>
<evidence type="ECO:0000256" key="5">
    <source>
        <dbReference type="ARBA" id="ARBA00022692"/>
    </source>
</evidence>
<evidence type="ECO:0000256" key="10">
    <source>
        <dbReference type="ARBA" id="ARBA00023180"/>
    </source>
</evidence>
<evidence type="ECO:0000256" key="8">
    <source>
        <dbReference type="ARBA" id="ARBA00023136"/>
    </source>
</evidence>
<dbReference type="EMBL" id="CAJHNH020000286">
    <property type="protein sequence ID" value="CAG5116672.1"/>
    <property type="molecule type" value="Genomic_DNA"/>
</dbReference>
<keyword evidence="7" id="KW-0265">Erythrocyte maturation</keyword>
<dbReference type="InterPro" id="IPR036259">
    <property type="entry name" value="MFS_trans_sf"/>
</dbReference>
<evidence type="ECO:0000256" key="3">
    <source>
        <dbReference type="ARBA" id="ARBA00022475"/>
    </source>
</evidence>
<evidence type="ECO:0000256" key="6">
    <source>
        <dbReference type="ARBA" id="ARBA00022989"/>
    </source>
</evidence>
<dbReference type="GO" id="GO:0097037">
    <property type="term" value="P:heme export"/>
    <property type="evidence" value="ECO:0007669"/>
    <property type="project" value="TreeGrafter"/>
</dbReference>
<accession>A0A8S3YMG4</accession>
<keyword evidence="4" id="KW-0597">Phosphoprotein</keyword>
<evidence type="ECO:0000256" key="2">
    <source>
        <dbReference type="ARBA" id="ARBA00022448"/>
    </source>
</evidence>
<feature type="transmembrane region" description="Helical" evidence="18">
    <location>
        <begin position="314"/>
        <end position="333"/>
    </location>
</feature>
<feature type="transmembrane region" description="Helical" evidence="18">
    <location>
        <begin position="408"/>
        <end position="427"/>
    </location>
</feature>
<dbReference type="GO" id="GO:0043249">
    <property type="term" value="P:erythrocyte maturation"/>
    <property type="evidence" value="ECO:0007669"/>
    <property type="project" value="UniProtKB-KW"/>
</dbReference>
<dbReference type="Gene3D" id="1.20.1250.20">
    <property type="entry name" value="MFS general substrate transporter like domains"/>
    <property type="match status" value="1"/>
</dbReference>
<feature type="transmembrane region" description="Helical" evidence="18">
    <location>
        <begin position="84"/>
        <end position="112"/>
    </location>
</feature>
<evidence type="ECO:0000256" key="17">
    <source>
        <dbReference type="ARBA" id="ARBA00080886"/>
    </source>
</evidence>
<keyword evidence="6 18" id="KW-1133">Transmembrane helix</keyword>
<comment type="catalytic activity">
    <reaction evidence="12">
        <text>choline(out) = choline(in)</text>
        <dbReference type="Rhea" id="RHEA:32751"/>
        <dbReference type="ChEBI" id="CHEBI:15354"/>
    </reaction>
</comment>
<comment type="catalytic activity">
    <reaction evidence="13">
        <text>ethanolamine(in) = ethanolamine(out)</text>
        <dbReference type="Rhea" id="RHEA:32747"/>
        <dbReference type="ChEBI" id="CHEBI:57603"/>
    </reaction>
</comment>
<evidence type="ECO:0000256" key="14">
    <source>
        <dbReference type="ARBA" id="ARBA00046338"/>
    </source>
</evidence>
<dbReference type="GO" id="GO:0020037">
    <property type="term" value="F:heme binding"/>
    <property type="evidence" value="ECO:0007669"/>
    <property type="project" value="TreeGrafter"/>
</dbReference>
<dbReference type="SUPFAM" id="SSF103473">
    <property type="entry name" value="MFS general substrate transporter"/>
    <property type="match status" value="1"/>
</dbReference>
<keyword evidence="21" id="KW-1185">Reference proteome</keyword>
<evidence type="ECO:0000313" key="20">
    <source>
        <dbReference type="EMBL" id="CAG5116672.1"/>
    </source>
</evidence>
<dbReference type="PANTHER" id="PTHR10924">
    <property type="entry name" value="MAJOR FACILITATOR SUPERFAMILY PROTEIN-RELATED"/>
    <property type="match status" value="1"/>
</dbReference>
<keyword evidence="10" id="KW-0325">Glycoprotein</keyword>
<feature type="transmembrane region" description="Helical" evidence="18">
    <location>
        <begin position="186"/>
        <end position="206"/>
    </location>
</feature>
<feature type="domain" description="Major facilitator superfamily (MFS) profile" evidence="19">
    <location>
        <begin position="86"/>
        <end position="498"/>
    </location>
</feature>
<comment type="similarity">
    <text evidence="14">Belongs to the major facilitator superfamily. Feline leukemia virus subgroup C receptor (TC 2.A.1.28.1) family.</text>
</comment>
<dbReference type="InterPro" id="IPR049680">
    <property type="entry name" value="FLVCR1-2_SLC49-like"/>
</dbReference>
<feature type="transmembrane region" description="Helical" evidence="18">
    <location>
        <begin position="353"/>
        <end position="373"/>
    </location>
</feature>
<sequence>MIYASPPPPPPNPLLPLYLKPDYAPVRTWKDYDKSAHSRLALLSSPGLKSSTDETGGHFGNGVGLLEKPQLQISSPPRLYRKRWLMLSLFSLYSFSNAFQWIHLNIIADVIGNYYNESLPHDVFQRNTAIDWLSMVYMLVYIPFIIPATWLLDKKGLRVCCILGSFLNAAGAWLKCASVSPDRFGLLMFAQTLCAISQLCILAIPPRLAAVWFGPGEVSTATSFGVFGNQLGVAAGFLIPPILVPNSDNLDSMSTDFNIMFYSTAGVTTIIFFSLIIFFQDKPPQPPSRAQKLAVEAAMNENYLQSLTHLLKNVGFLLLTLAYGINTGSYYAISTVLNAIFLHYFPGEGENAGRIGLTIVLMGVFGSILAGVWLDKTKTYKGTTVGIYLFTLAGTLAFTFTLNLNELWVVFVTAGVLGFFMTGYLPVGYEFAAELTFPESEGTSSGLLSASAQVFGIIYTVSMRAMMESISVLSANITICISLLIGGIITSKLVVRFVCLFVCFF</sequence>
<evidence type="ECO:0000313" key="21">
    <source>
        <dbReference type="Proteomes" id="UP000678393"/>
    </source>
</evidence>
<feature type="transmembrane region" description="Helical" evidence="18">
    <location>
        <begin position="259"/>
        <end position="279"/>
    </location>
</feature>
<comment type="subcellular location">
    <subcellularLocation>
        <location evidence="1">Cell membrane</location>
        <topology evidence="1">Multi-pass membrane protein</topology>
    </subcellularLocation>
</comment>
<comment type="catalytic activity">
    <reaction evidence="11">
        <text>heme b(in) = heme b(out)</text>
        <dbReference type="Rhea" id="RHEA:75443"/>
        <dbReference type="ChEBI" id="CHEBI:60344"/>
    </reaction>
</comment>
<proteinExistence type="inferred from homology"/>
<dbReference type="PANTHER" id="PTHR10924:SF4">
    <property type="entry name" value="GH15861P"/>
    <property type="match status" value="1"/>
</dbReference>
<evidence type="ECO:0000256" key="15">
    <source>
        <dbReference type="ARBA" id="ARBA00060240"/>
    </source>
</evidence>
<evidence type="ECO:0000256" key="16">
    <source>
        <dbReference type="ARBA" id="ARBA00068050"/>
    </source>
</evidence>
<dbReference type="OrthoDB" id="422206at2759"/>
<protein>
    <recommendedName>
        <fullName evidence="16">Choline/ethanolamine transporter FLVCR1</fullName>
    </recommendedName>
    <alternativeName>
        <fullName evidence="17">Heme transporter FLVCR1</fullName>
    </alternativeName>
</protein>
<keyword evidence="3" id="KW-1003">Cell membrane</keyword>
<reference evidence="20" key="1">
    <citation type="submission" date="2021-04" db="EMBL/GenBank/DDBJ databases">
        <authorList>
            <consortium name="Molecular Ecology Group"/>
        </authorList>
    </citation>
    <scope>NUCLEOTIDE SEQUENCE</scope>
</reference>
<organism evidence="20 21">
    <name type="scientific">Candidula unifasciata</name>
    <dbReference type="NCBI Taxonomy" id="100452"/>
    <lineage>
        <taxon>Eukaryota</taxon>
        <taxon>Metazoa</taxon>
        <taxon>Spiralia</taxon>
        <taxon>Lophotrochozoa</taxon>
        <taxon>Mollusca</taxon>
        <taxon>Gastropoda</taxon>
        <taxon>Heterobranchia</taxon>
        <taxon>Euthyneura</taxon>
        <taxon>Panpulmonata</taxon>
        <taxon>Eupulmonata</taxon>
        <taxon>Stylommatophora</taxon>
        <taxon>Helicina</taxon>
        <taxon>Helicoidea</taxon>
        <taxon>Geomitridae</taxon>
        <taxon>Candidula</taxon>
    </lineage>
</organism>
<name>A0A8S3YMG4_9EUPU</name>
<dbReference type="Proteomes" id="UP000678393">
    <property type="component" value="Unassembled WGS sequence"/>
</dbReference>
<dbReference type="GO" id="GO:0006783">
    <property type="term" value="P:heme biosynthetic process"/>
    <property type="evidence" value="ECO:0007669"/>
    <property type="project" value="UniProtKB-ARBA"/>
</dbReference>
<feature type="transmembrane region" description="Helical" evidence="18">
    <location>
        <begin position="473"/>
        <end position="504"/>
    </location>
</feature>
<keyword evidence="5 18" id="KW-0812">Transmembrane</keyword>
<evidence type="ECO:0000256" key="7">
    <source>
        <dbReference type="ARBA" id="ARBA00023057"/>
    </source>
</evidence>
<evidence type="ECO:0000256" key="1">
    <source>
        <dbReference type="ARBA" id="ARBA00004651"/>
    </source>
</evidence>
<evidence type="ECO:0000256" key="9">
    <source>
        <dbReference type="ARBA" id="ARBA00023170"/>
    </source>
</evidence>
<dbReference type="FunFam" id="1.20.1250.20:FF:000184">
    <property type="entry name" value="Feline leukemia virus subgroup C receptor-related protein 1"/>
    <property type="match status" value="1"/>
</dbReference>
<evidence type="ECO:0000256" key="12">
    <source>
        <dbReference type="ARBA" id="ARBA00036811"/>
    </source>
</evidence>
<dbReference type="InterPro" id="IPR011701">
    <property type="entry name" value="MFS"/>
</dbReference>
<comment type="function">
    <text evidence="15">Uniporter that mediates the transport of extracellular choline and ethanolamine into cells, thereby playing a key role in phospholipid biosynthesis. Choline and ethanolamine are the precursors of phosphatidylcholine and phosphatidylethanolamine, respectively, the two most abundant phospholipids. Transport is not coupled with proton transport and is exclusively driven by the choline (or ethanolamine) gradient across the plasma membrane. Also acts as a heme b transporter that mediates heme efflux from the cytoplasm to the extracellular compartment.</text>
</comment>
<keyword evidence="2" id="KW-0813">Transport</keyword>
<evidence type="ECO:0000256" key="11">
    <source>
        <dbReference type="ARBA" id="ARBA00035075"/>
    </source>
</evidence>
<dbReference type="InterPro" id="IPR020846">
    <property type="entry name" value="MFS_dom"/>
</dbReference>
<comment type="caution">
    <text evidence="20">The sequence shown here is derived from an EMBL/GenBank/DDBJ whole genome shotgun (WGS) entry which is preliminary data.</text>
</comment>
<dbReference type="Pfam" id="PF07690">
    <property type="entry name" value="MFS_1"/>
    <property type="match status" value="1"/>
</dbReference>
<evidence type="ECO:0000256" key="13">
    <source>
        <dbReference type="ARBA" id="ARBA00045087"/>
    </source>
</evidence>